<evidence type="ECO:0000313" key="2">
    <source>
        <dbReference type="EMBL" id="SDH77491.1"/>
    </source>
</evidence>
<reference evidence="2 3" key="1">
    <citation type="submission" date="2016-10" db="EMBL/GenBank/DDBJ databases">
        <authorList>
            <person name="de Groot N.N."/>
        </authorList>
    </citation>
    <scope>NUCLEOTIDE SEQUENCE [LARGE SCALE GENOMIC DNA]</scope>
    <source>
        <strain evidence="2 3">DSM 21632</strain>
    </source>
</reference>
<dbReference type="OrthoDB" id="5405951at2"/>
<protein>
    <recommendedName>
        <fullName evidence="1">Inner membrane protein YgaP-like transmembrane domain-containing protein</fullName>
    </recommendedName>
</protein>
<dbReference type="Proteomes" id="UP000199163">
    <property type="component" value="Unassembled WGS sequence"/>
</dbReference>
<dbReference type="InterPro" id="IPR021309">
    <property type="entry name" value="YgaP-like_TM"/>
</dbReference>
<keyword evidence="3" id="KW-1185">Reference proteome</keyword>
<accession>A0A1G8F5V2</accession>
<organism evidence="2 3">
    <name type="scientific">Alteribacillus persepolensis</name>
    <dbReference type="NCBI Taxonomy" id="568899"/>
    <lineage>
        <taxon>Bacteria</taxon>
        <taxon>Bacillati</taxon>
        <taxon>Bacillota</taxon>
        <taxon>Bacilli</taxon>
        <taxon>Bacillales</taxon>
        <taxon>Bacillaceae</taxon>
        <taxon>Alteribacillus</taxon>
    </lineage>
</organism>
<dbReference type="Pfam" id="PF11127">
    <property type="entry name" value="YgaP-like_TM"/>
    <property type="match status" value="1"/>
</dbReference>
<gene>
    <name evidence="2" type="ORF">SAMN05192534_11152</name>
</gene>
<name>A0A1G8F5V2_9BACI</name>
<proteinExistence type="predicted"/>
<dbReference type="RefSeq" id="WP_091273631.1">
    <property type="nucleotide sequence ID" value="NZ_FNDK01000011.1"/>
</dbReference>
<dbReference type="AlphaFoldDB" id="A0A1G8F5V2"/>
<dbReference type="STRING" id="568899.SAMN05192534_11152"/>
<feature type="domain" description="Inner membrane protein YgaP-like transmembrane" evidence="1">
    <location>
        <begin position="1"/>
        <end position="63"/>
    </location>
</feature>
<dbReference type="EMBL" id="FNDK01000011">
    <property type="protein sequence ID" value="SDH77491.1"/>
    <property type="molecule type" value="Genomic_DNA"/>
</dbReference>
<sequence length="84" mass="9200">MKQNIGTLNALVRITCGLTMLAWSTAELTDFRKNSGRQLFIAAMGAMKVAEGITRFCPLTKMVTDSVSNTANKESQEDPSMNEL</sequence>
<evidence type="ECO:0000259" key="1">
    <source>
        <dbReference type="Pfam" id="PF11127"/>
    </source>
</evidence>
<evidence type="ECO:0000313" key="3">
    <source>
        <dbReference type="Proteomes" id="UP000199163"/>
    </source>
</evidence>